<reference evidence="3" key="1">
    <citation type="submission" date="2023-03" db="EMBL/GenBank/DDBJ databases">
        <authorList>
            <person name="Julca I."/>
        </authorList>
    </citation>
    <scope>NUCLEOTIDE SEQUENCE</scope>
</reference>
<dbReference type="InterPro" id="IPR042197">
    <property type="entry name" value="Apaf_helical"/>
</dbReference>
<dbReference type="EMBL" id="OX459118">
    <property type="protein sequence ID" value="CAI9090136.1"/>
    <property type="molecule type" value="Genomic_DNA"/>
</dbReference>
<name>A0AAV1C3N7_OLDCO</name>
<dbReference type="SUPFAM" id="SSF52540">
    <property type="entry name" value="P-loop containing nucleoside triphosphate hydrolases"/>
    <property type="match status" value="1"/>
</dbReference>
<proteinExistence type="predicted"/>
<evidence type="ECO:0000313" key="3">
    <source>
        <dbReference type="EMBL" id="CAI9090136.1"/>
    </source>
</evidence>
<dbReference type="Gene3D" id="3.40.50.300">
    <property type="entry name" value="P-loop containing nucleotide triphosphate hydrolases"/>
    <property type="match status" value="1"/>
</dbReference>
<dbReference type="Proteomes" id="UP001161247">
    <property type="component" value="Chromosome 1"/>
</dbReference>
<feature type="domain" description="NB-ARC" evidence="2">
    <location>
        <begin position="125"/>
        <end position="245"/>
    </location>
</feature>
<protein>
    <submittedName>
        <fullName evidence="3">OLC1v1024838C1</fullName>
    </submittedName>
</protein>
<accession>A0AAV1C3N7</accession>
<dbReference type="PANTHER" id="PTHR15140">
    <property type="entry name" value="TUBULIN-SPECIFIC CHAPERONE E"/>
    <property type="match status" value="1"/>
</dbReference>
<evidence type="ECO:0000259" key="2">
    <source>
        <dbReference type="Pfam" id="PF00931"/>
    </source>
</evidence>
<dbReference type="PRINTS" id="PR00364">
    <property type="entry name" value="DISEASERSIST"/>
</dbReference>
<dbReference type="InterPro" id="IPR002182">
    <property type="entry name" value="NB-ARC"/>
</dbReference>
<dbReference type="Gene3D" id="3.80.10.10">
    <property type="entry name" value="Ribonuclease Inhibitor"/>
    <property type="match status" value="1"/>
</dbReference>
<dbReference type="SUPFAM" id="SSF52047">
    <property type="entry name" value="RNI-like"/>
    <property type="match status" value="1"/>
</dbReference>
<dbReference type="PANTHER" id="PTHR15140:SF39">
    <property type="entry name" value="LATE BLIGHT RESISTANCE PROTEIN HOMOLOG R1B-14"/>
    <property type="match status" value="1"/>
</dbReference>
<evidence type="ECO:0000256" key="1">
    <source>
        <dbReference type="ARBA" id="ARBA00022614"/>
    </source>
</evidence>
<organism evidence="3 4">
    <name type="scientific">Oldenlandia corymbosa var. corymbosa</name>
    <dbReference type="NCBI Taxonomy" id="529605"/>
    <lineage>
        <taxon>Eukaryota</taxon>
        <taxon>Viridiplantae</taxon>
        <taxon>Streptophyta</taxon>
        <taxon>Embryophyta</taxon>
        <taxon>Tracheophyta</taxon>
        <taxon>Spermatophyta</taxon>
        <taxon>Magnoliopsida</taxon>
        <taxon>eudicotyledons</taxon>
        <taxon>Gunneridae</taxon>
        <taxon>Pentapetalae</taxon>
        <taxon>asterids</taxon>
        <taxon>lamiids</taxon>
        <taxon>Gentianales</taxon>
        <taxon>Rubiaceae</taxon>
        <taxon>Rubioideae</taxon>
        <taxon>Spermacoceae</taxon>
        <taxon>Hedyotis-Oldenlandia complex</taxon>
        <taxon>Oldenlandia</taxon>
    </lineage>
</organism>
<dbReference type="Pfam" id="PF00931">
    <property type="entry name" value="NB-ARC"/>
    <property type="match status" value="1"/>
</dbReference>
<dbReference type="InterPro" id="IPR032675">
    <property type="entry name" value="LRR_dom_sf"/>
</dbReference>
<dbReference type="Gene3D" id="1.10.8.430">
    <property type="entry name" value="Helical domain of apoptotic protease-activating factors"/>
    <property type="match status" value="1"/>
</dbReference>
<keyword evidence="4" id="KW-1185">Reference proteome</keyword>
<keyword evidence="1" id="KW-0433">Leucine-rich repeat</keyword>
<sequence length="504" mass="57343">MNLTSEDAKPTPYSECVQTLQEEFVSLRVFLGNIVKLRHQQEELQTLWDRVLEMAYRAEELIDLFLVVGDVPDSFSSSFDSIMKDFANIKPAIEIKTHEIKVNEATIASSSHVATHTTPITTTTEIAWSTVSQVVDKEKVFRELLNQIDPDIKCSQLTGQDLIQKLWRKLKGRRYLIVLDDIWDVEAWNSLRESLPYDITQSRILLTSRRHCVAPREMLLDHEPHFLRQLNVKEGLKLLQIKLFSGDHGWPPALLELGMQSAEICKGLPLTIVIVAGLLATTKSEGWKEILIDLSSGELSITEQCMKTLERSYEHLPDDLRPCEVEQLAQLVFLAIQGLFEEIPPSIESLSLQYFNADFSDFGCPKSLKKLTLRTGSLSSKSISAIGGLPNLLVLKLINVNFERNVWEMEEGEFSKLRILRLESHGLIKWTASEDHFERVKSLVLRNYKSLEEIPSCLDSIATLETIEVINCPEIVENLVRQIEEMQVDCGNSDFKVIIQPGRK</sequence>
<dbReference type="GO" id="GO:0043531">
    <property type="term" value="F:ADP binding"/>
    <property type="evidence" value="ECO:0007669"/>
    <property type="project" value="InterPro"/>
</dbReference>
<evidence type="ECO:0000313" key="4">
    <source>
        <dbReference type="Proteomes" id="UP001161247"/>
    </source>
</evidence>
<dbReference type="InterPro" id="IPR027417">
    <property type="entry name" value="P-loop_NTPase"/>
</dbReference>
<gene>
    <name evidence="3" type="ORF">OLC1_LOCUS2365</name>
</gene>
<dbReference type="AlphaFoldDB" id="A0AAV1C3N7"/>